<dbReference type="InterPro" id="IPR018104">
    <property type="entry name" value="TIF_eIF-1A_CS"/>
</dbReference>
<dbReference type="PROSITE" id="PS01262">
    <property type="entry name" value="IF1A"/>
    <property type="match status" value="1"/>
</dbReference>
<dbReference type="GO" id="GO:0003723">
    <property type="term" value="F:RNA binding"/>
    <property type="evidence" value="ECO:0007669"/>
    <property type="project" value="InterPro"/>
</dbReference>
<comment type="caution">
    <text evidence="6">The sequence shown here is derived from an EMBL/GenBank/DDBJ whole genome shotgun (WGS) entry which is preliminary data.</text>
</comment>
<feature type="compositionally biased region" description="Basic residues" evidence="4">
    <location>
        <begin position="1"/>
        <end position="14"/>
    </location>
</feature>
<organism evidence="6">
    <name type="scientific">marine sediment metagenome</name>
    <dbReference type="NCBI Taxonomy" id="412755"/>
    <lineage>
        <taxon>unclassified sequences</taxon>
        <taxon>metagenomes</taxon>
        <taxon>ecological metagenomes</taxon>
    </lineage>
</organism>
<accession>A0A0F9QHK8</accession>
<dbReference type="GO" id="GO:0003743">
    <property type="term" value="F:translation initiation factor activity"/>
    <property type="evidence" value="ECO:0007669"/>
    <property type="project" value="UniProtKB-KW"/>
</dbReference>
<evidence type="ECO:0000313" key="6">
    <source>
        <dbReference type="EMBL" id="KKN12656.1"/>
    </source>
</evidence>
<reference evidence="6" key="1">
    <citation type="journal article" date="2015" name="Nature">
        <title>Complex archaea that bridge the gap between prokaryotes and eukaryotes.</title>
        <authorList>
            <person name="Spang A."/>
            <person name="Saw J.H."/>
            <person name="Jorgensen S.L."/>
            <person name="Zaremba-Niedzwiedzka K."/>
            <person name="Martijn J."/>
            <person name="Lind A.E."/>
            <person name="van Eijk R."/>
            <person name="Schleper C."/>
            <person name="Guy L."/>
            <person name="Ettema T.J."/>
        </authorList>
    </citation>
    <scope>NUCLEOTIDE SEQUENCE</scope>
</reference>
<dbReference type="SMART" id="SM00652">
    <property type="entry name" value="eIF1a"/>
    <property type="match status" value="1"/>
</dbReference>
<proteinExistence type="inferred from homology"/>
<dbReference type="InterPro" id="IPR006196">
    <property type="entry name" value="RNA-binding_domain_S1_IF1"/>
</dbReference>
<dbReference type="NCBIfam" id="NF003084">
    <property type="entry name" value="PRK04012.1-3"/>
    <property type="match status" value="1"/>
</dbReference>
<evidence type="ECO:0000259" key="5">
    <source>
        <dbReference type="PROSITE" id="PS50832"/>
    </source>
</evidence>
<dbReference type="NCBIfam" id="NF003085">
    <property type="entry name" value="PRK04012.1-5"/>
    <property type="match status" value="1"/>
</dbReference>
<name>A0A0F9QHK8_9ZZZZ</name>
<dbReference type="InterPro" id="IPR012340">
    <property type="entry name" value="NA-bd_OB-fold"/>
</dbReference>
<dbReference type="Gene3D" id="2.40.50.140">
    <property type="entry name" value="Nucleic acid-binding proteins"/>
    <property type="match status" value="1"/>
</dbReference>
<keyword evidence="3" id="KW-0648">Protein biosynthesis</keyword>
<dbReference type="AlphaFoldDB" id="A0A0F9QHK8"/>
<feature type="domain" description="S1-like" evidence="5">
    <location>
        <begin position="23"/>
        <end position="103"/>
    </location>
</feature>
<comment type="similarity">
    <text evidence="1">Belongs to the eIF-1A family.</text>
</comment>
<dbReference type="PANTHER" id="PTHR21668">
    <property type="entry name" value="EIF-1A"/>
    <property type="match status" value="1"/>
</dbReference>
<dbReference type="CDD" id="cd05793">
    <property type="entry name" value="S1_IF1A"/>
    <property type="match status" value="1"/>
</dbReference>
<dbReference type="EMBL" id="LAZR01004007">
    <property type="protein sequence ID" value="KKN12656.1"/>
    <property type="molecule type" value="Genomic_DNA"/>
</dbReference>
<sequence length="127" mass="15165">MAKKKKRSTRKRRGPPGPPPTVTRVKWPNRRMGEMFGRVVGVLGNDRMEIFCQDGKHRIGRIRGKIKKRVWIRLADLVIVNPWDWETESSEKLGKCEISWRYMRHEISWLERNNRIPEILDINKITF</sequence>
<protein>
    <recommendedName>
        <fullName evidence="5">S1-like domain-containing protein</fullName>
    </recommendedName>
</protein>
<dbReference type="InterPro" id="IPR001253">
    <property type="entry name" value="TIF_eIF-1A"/>
</dbReference>
<dbReference type="HAMAP" id="MF_00216">
    <property type="entry name" value="aIF_1A"/>
    <property type="match status" value="1"/>
</dbReference>
<dbReference type="Pfam" id="PF01176">
    <property type="entry name" value="eIF-1a"/>
    <property type="match status" value="1"/>
</dbReference>
<gene>
    <name evidence="6" type="ORF">LCGC14_1014320</name>
</gene>
<dbReference type="PROSITE" id="PS50832">
    <property type="entry name" value="S1_IF1_TYPE"/>
    <property type="match status" value="1"/>
</dbReference>
<feature type="region of interest" description="Disordered" evidence="4">
    <location>
        <begin position="1"/>
        <end position="26"/>
    </location>
</feature>
<evidence type="ECO:0000256" key="4">
    <source>
        <dbReference type="SAM" id="MobiDB-lite"/>
    </source>
</evidence>
<evidence type="ECO:0000256" key="3">
    <source>
        <dbReference type="ARBA" id="ARBA00022917"/>
    </source>
</evidence>
<evidence type="ECO:0000256" key="2">
    <source>
        <dbReference type="ARBA" id="ARBA00022540"/>
    </source>
</evidence>
<keyword evidence="2" id="KW-0396">Initiation factor</keyword>
<dbReference type="SUPFAM" id="SSF50249">
    <property type="entry name" value="Nucleic acid-binding proteins"/>
    <property type="match status" value="1"/>
</dbReference>
<evidence type="ECO:0000256" key="1">
    <source>
        <dbReference type="ARBA" id="ARBA00007392"/>
    </source>
</evidence>